<dbReference type="SUPFAM" id="SSF56601">
    <property type="entry name" value="beta-lactamase/transpeptidase-like"/>
    <property type="match status" value="1"/>
</dbReference>
<keyword evidence="5 16" id="KW-0121">Carboxypeptidase</keyword>
<dbReference type="GO" id="GO:0005886">
    <property type="term" value="C:plasma membrane"/>
    <property type="evidence" value="ECO:0007669"/>
    <property type="project" value="UniProtKB-SubCell"/>
</dbReference>
<evidence type="ECO:0000256" key="9">
    <source>
        <dbReference type="ARBA" id="ARBA00022960"/>
    </source>
</evidence>
<comment type="similarity">
    <text evidence="16">Belongs to the transpeptidase family. FtsI subfamily.</text>
</comment>
<evidence type="ECO:0000256" key="14">
    <source>
        <dbReference type="ARBA" id="ARBA00023306"/>
    </source>
</evidence>
<comment type="subcellular location">
    <subcellularLocation>
        <location evidence="16">Cell inner membrane</location>
        <topology evidence="16">Single-pass membrane protein</topology>
    </subcellularLocation>
    <subcellularLocation>
        <location evidence="1">Membrane</location>
    </subcellularLocation>
</comment>
<dbReference type="PANTHER" id="PTHR30627">
    <property type="entry name" value="PEPTIDOGLYCAN D,D-TRANSPEPTIDASE"/>
    <property type="match status" value="1"/>
</dbReference>
<feature type="domain" description="Penicillin-binding protein transpeptidase" evidence="17">
    <location>
        <begin position="260"/>
        <end position="557"/>
    </location>
</feature>
<keyword evidence="6 16" id="KW-0645">Protease</keyword>
<protein>
    <recommendedName>
        <fullName evidence="16">Peptidoglycan D,D-transpeptidase FtsI</fullName>
        <ecNumber evidence="16">3.4.16.4</ecNumber>
    </recommendedName>
    <alternativeName>
        <fullName evidence="16">Penicillin-binding protein 3</fullName>
        <shortName evidence="16">PBP-3</shortName>
    </alternativeName>
</protein>
<evidence type="ECO:0000256" key="10">
    <source>
        <dbReference type="ARBA" id="ARBA00022984"/>
    </source>
</evidence>
<dbReference type="GO" id="GO:0071555">
    <property type="term" value="P:cell wall organization"/>
    <property type="evidence" value="ECO:0007669"/>
    <property type="project" value="UniProtKB-KW"/>
</dbReference>
<name>A0A2K8U3K5_9GAMM</name>
<dbReference type="Gene3D" id="3.30.450.330">
    <property type="match status" value="1"/>
</dbReference>
<keyword evidence="8 16" id="KW-0378">Hydrolase</keyword>
<proteinExistence type="inferred from homology"/>
<dbReference type="Gene3D" id="3.40.710.10">
    <property type="entry name" value="DD-peptidase/beta-lactamase superfamily"/>
    <property type="match status" value="1"/>
</dbReference>
<dbReference type="InterPro" id="IPR036138">
    <property type="entry name" value="PBP_dimer_sf"/>
</dbReference>
<dbReference type="InterPro" id="IPR001460">
    <property type="entry name" value="PCN-bd_Tpept"/>
</dbReference>
<keyword evidence="4 16" id="KW-0132">Cell division</keyword>
<dbReference type="GO" id="GO:0043093">
    <property type="term" value="P:FtsZ-dependent cytokinesis"/>
    <property type="evidence" value="ECO:0007669"/>
    <property type="project" value="UniProtKB-UniRule"/>
</dbReference>
<evidence type="ECO:0000256" key="5">
    <source>
        <dbReference type="ARBA" id="ARBA00022645"/>
    </source>
</evidence>
<keyword evidence="2 16" id="KW-1003">Cell membrane</keyword>
<evidence type="ECO:0000256" key="4">
    <source>
        <dbReference type="ARBA" id="ARBA00022618"/>
    </source>
</evidence>
<feature type="domain" description="Penicillin-binding protein dimerisation" evidence="18">
    <location>
        <begin position="67"/>
        <end position="219"/>
    </location>
</feature>
<comment type="catalytic activity">
    <reaction evidence="16">
        <text>Preferential cleavage: (Ac)2-L-Lys-D-Ala-|-D-Ala. Also transpeptidation of peptidyl-alanyl moieties that are N-acyl substituents of D-alanine.</text>
        <dbReference type="EC" id="3.4.16.4"/>
    </reaction>
</comment>
<keyword evidence="20" id="KW-1185">Reference proteome</keyword>
<evidence type="ECO:0000313" key="19">
    <source>
        <dbReference type="EMBL" id="AUB80115.1"/>
    </source>
</evidence>
<dbReference type="InterPro" id="IPR037532">
    <property type="entry name" value="FtsI_transpept"/>
</dbReference>
<dbReference type="Pfam" id="PF03717">
    <property type="entry name" value="PBP_dimer"/>
    <property type="match status" value="1"/>
</dbReference>
<dbReference type="Gene3D" id="3.90.1310.10">
    <property type="entry name" value="Penicillin-binding protein 2a (Domain 2)"/>
    <property type="match status" value="1"/>
</dbReference>
<dbReference type="PANTHER" id="PTHR30627:SF1">
    <property type="entry name" value="PEPTIDOGLYCAN D,D-TRANSPEPTIDASE FTSI"/>
    <property type="match status" value="1"/>
</dbReference>
<evidence type="ECO:0000256" key="1">
    <source>
        <dbReference type="ARBA" id="ARBA00004370"/>
    </source>
</evidence>
<evidence type="ECO:0000256" key="8">
    <source>
        <dbReference type="ARBA" id="ARBA00022801"/>
    </source>
</evidence>
<dbReference type="GO" id="GO:0008955">
    <property type="term" value="F:peptidoglycan glycosyltransferase activity"/>
    <property type="evidence" value="ECO:0007669"/>
    <property type="project" value="InterPro"/>
</dbReference>
<keyword evidence="12 16" id="KW-0472">Membrane</keyword>
<comment type="pathway">
    <text evidence="16">Cell wall biogenesis; peptidoglycan biosynthesis.</text>
</comment>
<dbReference type="GO" id="GO:0000917">
    <property type="term" value="P:division septum assembly"/>
    <property type="evidence" value="ECO:0007669"/>
    <property type="project" value="UniProtKB-KW"/>
</dbReference>
<evidence type="ECO:0000313" key="20">
    <source>
        <dbReference type="Proteomes" id="UP000232638"/>
    </source>
</evidence>
<dbReference type="OrthoDB" id="9766847at2"/>
<dbReference type="SUPFAM" id="SSF56519">
    <property type="entry name" value="Penicillin binding protein dimerisation domain"/>
    <property type="match status" value="1"/>
</dbReference>
<keyword evidence="9 16" id="KW-0133">Cell shape</keyword>
<keyword evidence="13 16" id="KW-0717">Septation</keyword>
<dbReference type="GO" id="GO:0008658">
    <property type="term" value="F:penicillin binding"/>
    <property type="evidence" value="ECO:0007669"/>
    <property type="project" value="InterPro"/>
</dbReference>
<accession>A0A2K8U3K5</accession>
<evidence type="ECO:0000259" key="17">
    <source>
        <dbReference type="Pfam" id="PF00905"/>
    </source>
</evidence>
<evidence type="ECO:0000256" key="15">
    <source>
        <dbReference type="ARBA" id="ARBA00023316"/>
    </source>
</evidence>
<feature type="active site" description="Acyl-ester intermediate" evidence="16">
    <location>
        <position position="307"/>
    </location>
</feature>
<keyword evidence="11 16" id="KW-1133">Transmembrane helix</keyword>
<dbReference type="HAMAP" id="MF_02080">
    <property type="entry name" value="FtsI_transpept"/>
    <property type="match status" value="1"/>
</dbReference>
<dbReference type="AlphaFoldDB" id="A0A2K8U3K5"/>
<evidence type="ECO:0000256" key="7">
    <source>
        <dbReference type="ARBA" id="ARBA00022692"/>
    </source>
</evidence>
<evidence type="ECO:0000256" key="11">
    <source>
        <dbReference type="ARBA" id="ARBA00022989"/>
    </source>
</evidence>
<dbReference type="EMBL" id="CP020370">
    <property type="protein sequence ID" value="AUB80115.1"/>
    <property type="molecule type" value="Genomic_DNA"/>
</dbReference>
<keyword evidence="15 16" id="KW-0961">Cell wall biogenesis/degradation</keyword>
<dbReference type="GO" id="GO:0006508">
    <property type="term" value="P:proteolysis"/>
    <property type="evidence" value="ECO:0007669"/>
    <property type="project" value="UniProtKB-KW"/>
</dbReference>
<keyword evidence="14 16" id="KW-0131">Cell cycle</keyword>
<evidence type="ECO:0000256" key="16">
    <source>
        <dbReference type="HAMAP-Rule" id="MF_02080"/>
    </source>
</evidence>
<gene>
    <name evidence="16" type="primary">ftsI</name>
    <name evidence="19" type="ORF">THSYN_03490</name>
</gene>
<dbReference type="EC" id="3.4.16.4" evidence="16"/>
<dbReference type="Proteomes" id="UP000232638">
    <property type="component" value="Chromosome"/>
</dbReference>
<dbReference type="RefSeq" id="WP_100917923.1">
    <property type="nucleotide sequence ID" value="NZ_CP020370.1"/>
</dbReference>
<evidence type="ECO:0000259" key="18">
    <source>
        <dbReference type="Pfam" id="PF03717"/>
    </source>
</evidence>
<evidence type="ECO:0000256" key="12">
    <source>
        <dbReference type="ARBA" id="ARBA00023136"/>
    </source>
</evidence>
<reference evidence="19 20" key="1">
    <citation type="submission" date="2017-03" db="EMBL/GenBank/DDBJ databases">
        <title>Complete genome sequence of Candidatus 'Thiodictyon syntrophicum' sp. nov. strain Cad16T, a photolithoautotroph purple sulfur bacterium isolated from an alpine meromictic lake.</title>
        <authorList>
            <person name="Luedin S.M."/>
            <person name="Pothier J.F."/>
            <person name="Danza F."/>
            <person name="Storelli N."/>
            <person name="Wittwer M."/>
            <person name="Tonolla M."/>
        </authorList>
    </citation>
    <scope>NUCLEOTIDE SEQUENCE [LARGE SCALE GENOMIC DNA]</scope>
    <source>
        <strain evidence="19 20">Cad16T</strain>
    </source>
</reference>
<evidence type="ECO:0000256" key="3">
    <source>
        <dbReference type="ARBA" id="ARBA00022519"/>
    </source>
</evidence>
<dbReference type="Pfam" id="PF00905">
    <property type="entry name" value="Transpeptidase"/>
    <property type="match status" value="1"/>
</dbReference>
<dbReference type="GO" id="GO:0008360">
    <property type="term" value="P:regulation of cell shape"/>
    <property type="evidence" value="ECO:0007669"/>
    <property type="project" value="UniProtKB-KW"/>
</dbReference>
<dbReference type="UniPathway" id="UPA00219"/>
<dbReference type="KEGG" id="tsy:THSYN_03490"/>
<dbReference type="InterPro" id="IPR050515">
    <property type="entry name" value="Beta-lactam/transpept"/>
</dbReference>
<dbReference type="InterPro" id="IPR005311">
    <property type="entry name" value="PBP_dimer"/>
</dbReference>
<keyword evidence="7 16" id="KW-0812">Transmembrane</keyword>
<keyword evidence="10 16" id="KW-0573">Peptidoglycan synthesis</keyword>
<organism evidence="19 20">
    <name type="scientific">Candidatus Thiodictyon syntrophicum</name>
    <dbReference type="NCBI Taxonomy" id="1166950"/>
    <lineage>
        <taxon>Bacteria</taxon>
        <taxon>Pseudomonadati</taxon>
        <taxon>Pseudomonadota</taxon>
        <taxon>Gammaproteobacteria</taxon>
        <taxon>Chromatiales</taxon>
        <taxon>Chromatiaceae</taxon>
        <taxon>Thiodictyon</taxon>
    </lineage>
</organism>
<evidence type="ECO:0000256" key="13">
    <source>
        <dbReference type="ARBA" id="ARBA00023210"/>
    </source>
</evidence>
<feature type="transmembrane region" description="Helical" evidence="16">
    <location>
        <begin position="25"/>
        <end position="44"/>
    </location>
</feature>
<evidence type="ECO:0000256" key="2">
    <source>
        <dbReference type="ARBA" id="ARBA00022475"/>
    </source>
</evidence>
<dbReference type="GO" id="GO:0009252">
    <property type="term" value="P:peptidoglycan biosynthetic process"/>
    <property type="evidence" value="ECO:0007669"/>
    <property type="project" value="UniProtKB-UniRule"/>
</dbReference>
<dbReference type="InterPro" id="IPR012338">
    <property type="entry name" value="Beta-lactam/transpept-like"/>
</dbReference>
<dbReference type="GO" id="GO:0009002">
    <property type="term" value="F:serine-type D-Ala-D-Ala carboxypeptidase activity"/>
    <property type="evidence" value="ECO:0007669"/>
    <property type="project" value="UniProtKB-UniRule"/>
</dbReference>
<comment type="function">
    <text evidence="16">Catalyzes cross-linking of the peptidoglycan cell wall at the division septum.</text>
</comment>
<evidence type="ECO:0000256" key="6">
    <source>
        <dbReference type="ARBA" id="ARBA00022670"/>
    </source>
</evidence>
<keyword evidence="3 16" id="KW-0997">Cell inner membrane</keyword>
<sequence>MSSPKRRIRRADPVRATPNPRVRRAVLLWGLAAAMVMVVSAVFYRQVVETEFLRGEGERRYLRLGEIAARRGMILDRNGEALAVSTPVETVWADPRKLVARPEVLPELARSLGLKPAELRERVRANAERGFMYLKRRVSIDEAAAVRALIAARGLDAVDFESEYRRFYPGVEVFGHVLGFTDIEDHGQEGMEAAYDKLLRAEPGQRRVLQDGRRRIVQEVEQVRPPRPGKDLVLSLDRRLQFLAYRELKAAVAENKAVGGTAVVVDVRTGEVLAMVNQPGYNPNDLSGREADRRRNRALTDVMEPGSTVKPLVVAAVLERGLVTPTTRINTAGPLHVGSNTVQDVHNYGGLDVTGIITKSSNVGVVKLAQMMDYAGLWKQYDALGFGRPTGVEFPAESRGVLRNYTHWRPFDHATMAFGYSFSVTALQLAQAYAIVAADGVKRPVTLVKRDQIPEGTRVMSTKTARAVRMMMETVVSDKGTAKRASIPGYRVGGKTGTAKKASGRHGYAAGRYQALFAGMVPAGNPRLVMVVMIDEPRGGAYYGGVVAAPIFAKVMEGALRLFNVPPDEPAPAMLLAGARAVP</sequence>